<evidence type="ECO:0000313" key="3">
    <source>
        <dbReference type="EMBL" id="AWK88066.1"/>
    </source>
</evidence>
<sequence>MGWRAGAVLTVSLGLAACAGDVPPPTAELGAASQAVLAAEQAGAPRFAPVELQSARDKLAAADTAMREDKRTEARRLAEQARADAELAAARSQRALTQEAAGVVRQQANPPQAAAPAAPSTPGYGSSGGTAGTLGTLPSGSSYAAPSTVPPTTLAPGGAGWGGGYSNPEIRP</sequence>
<protein>
    <recommendedName>
        <fullName evidence="2">DUF4398 domain-containing protein</fullName>
    </recommendedName>
</protein>
<feature type="domain" description="DUF4398" evidence="2">
    <location>
        <begin position="27"/>
        <end position="101"/>
    </location>
</feature>
<dbReference type="EMBL" id="CP029353">
    <property type="protein sequence ID" value="AWK88066.1"/>
    <property type="molecule type" value="Genomic_DNA"/>
</dbReference>
<reference evidence="4" key="1">
    <citation type="submission" date="2018-05" db="EMBL/GenBank/DDBJ databases">
        <title>Azospirillum thermophila sp. nov., a novel isolated from hot spring.</title>
        <authorList>
            <person name="Zhao Z."/>
        </authorList>
    </citation>
    <scope>NUCLEOTIDE SEQUENCE [LARGE SCALE GENOMIC DNA]</scope>
    <source>
        <strain evidence="4">CFH 70021</strain>
    </source>
</reference>
<keyword evidence="4" id="KW-1185">Reference proteome</keyword>
<proteinExistence type="predicted"/>
<organism evidence="3 4">
    <name type="scientific">Azospirillum thermophilum</name>
    <dbReference type="NCBI Taxonomy" id="2202148"/>
    <lineage>
        <taxon>Bacteria</taxon>
        <taxon>Pseudomonadati</taxon>
        <taxon>Pseudomonadota</taxon>
        <taxon>Alphaproteobacteria</taxon>
        <taxon>Rhodospirillales</taxon>
        <taxon>Azospirillaceae</taxon>
        <taxon>Azospirillum</taxon>
    </lineage>
</organism>
<feature type="region of interest" description="Disordered" evidence="1">
    <location>
        <begin position="59"/>
        <end position="172"/>
    </location>
</feature>
<evidence type="ECO:0000259" key="2">
    <source>
        <dbReference type="Pfam" id="PF14346"/>
    </source>
</evidence>
<feature type="compositionally biased region" description="Low complexity" evidence="1">
    <location>
        <begin position="133"/>
        <end position="143"/>
    </location>
</feature>
<dbReference type="Pfam" id="PF14346">
    <property type="entry name" value="DUF4398"/>
    <property type="match status" value="1"/>
</dbReference>
<accession>A0A2S2CUA7</accession>
<gene>
    <name evidence="3" type="ORF">DEW08_17360</name>
</gene>
<dbReference type="KEGG" id="azz:DEW08_17360"/>
<feature type="compositionally biased region" description="Low complexity" evidence="1">
    <location>
        <begin position="86"/>
        <end position="96"/>
    </location>
</feature>
<feature type="compositionally biased region" description="Basic and acidic residues" evidence="1">
    <location>
        <begin position="59"/>
        <end position="85"/>
    </location>
</feature>
<dbReference type="PROSITE" id="PS51257">
    <property type="entry name" value="PROKAR_LIPOPROTEIN"/>
    <property type="match status" value="1"/>
</dbReference>
<evidence type="ECO:0000313" key="4">
    <source>
        <dbReference type="Proteomes" id="UP000245629"/>
    </source>
</evidence>
<name>A0A2S2CUA7_9PROT</name>
<feature type="compositionally biased region" description="Low complexity" evidence="1">
    <location>
        <begin position="114"/>
        <end position="124"/>
    </location>
</feature>
<dbReference type="Gene3D" id="1.20.1270.390">
    <property type="match status" value="1"/>
</dbReference>
<evidence type="ECO:0000256" key="1">
    <source>
        <dbReference type="SAM" id="MobiDB-lite"/>
    </source>
</evidence>
<dbReference type="Proteomes" id="UP000245629">
    <property type="component" value="Chromosome 2"/>
</dbReference>
<dbReference type="AlphaFoldDB" id="A0A2S2CUA7"/>
<dbReference type="InterPro" id="IPR025511">
    <property type="entry name" value="DUF4398"/>
</dbReference>